<dbReference type="RefSeq" id="WP_242866986.1">
    <property type="nucleotide sequence ID" value="NZ_LITQ01000029.1"/>
</dbReference>
<keyword evidence="7" id="KW-1185">Reference proteome</keyword>
<dbReference type="GO" id="GO:0016020">
    <property type="term" value="C:membrane"/>
    <property type="evidence" value="ECO:0007669"/>
    <property type="project" value="InterPro"/>
</dbReference>
<dbReference type="EMBL" id="LROR01000031">
    <property type="protein sequence ID" value="OBR96896.1"/>
    <property type="molecule type" value="Genomic_DNA"/>
</dbReference>
<keyword evidence="3" id="KW-0812">Transmembrane</keyword>
<feature type="transmembrane region" description="Helical" evidence="3">
    <location>
        <begin position="436"/>
        <end position="455"/>
    </location>
</feature>
<reference evidence="4 6" key="1">
    <citation type="journal article" date="2015" name="Biotechnol. Bioeng.">
        <title>Genome sequence and phenotypic characterization of Caulobacter segnis.</title>
        <authorList>
            <person name="Patel S."/>
            <person name="Fletcher B."/>
            <person name="Scott D.C."/>
            <person name="Ely B."/>
        </authorList>
    </citation>
    <scope>NUCLEOTIDE SEQUENCE [LARGE SCALE GENOMIC DNA]</scope>
    <source>
        <strain evidence="4 6">PS02</strain>
    </source>
</reference>
<accession>A0A162L442</accession>
<evidence type="ECO:0000256" key="2">
    <source>
        <dbReference type="ARBA" id="ARBA00023136"/>
    </source>
</evidence>
<keyword evidence="3" id="KW-1133">Transmembrane helix</keyword>
<dbReference type="PANTHER" id="PTHR22550:SF5">
    <property type="entry name" value="LEUCINE ZIPPER PROTEIN 4"/>
    <property type="match status" value="1"/>
</dbReference>
<protein>
    <submittedName>
        <fullName evidence="4">Spore germination protein B1</fullName>
    </submittedName>
</protein>
<evidence type="ECO:0000313" key="7">
    <source>
        <dbReference type="Proteomes" id="UP000093694"/>
    </source>
</evidence>
<organism evidence="4 6">
    <name type="scientific">Clostridium coskatii</name>
    <dbReference type="NCBI Taxonomy" id="1705578"/>
    <lineage>
        <taxon>Bacteria</taxon>
        <taxon>Bacillati</taxon>
        <taxon>Bacillota</taxon>
        <taxon>Clostridia</taxon>
        <taxon>Eubacteriales</taxon>
        <taxon>Clostridiaceae</taxon>
        <taxon>Clostridium</taxon>
    </lineage>
</organism>
<dbReference type="InterPro" id="IPR050768">
    <property type="entry name" value="UPF0353/GerABKA_families"/>
</dbReference>
<feature type="transmembrane region" description="Helical" evidence="3">
    <location>
        <begin position="467"/>
        <end position="490"/>
    </location>
</feature>
<feature type="transmembrane region" description="Helical" evidence="3">
    <location>
        <begin position="343"/>
        <end position="362"/>
    </location>
</feature>
<evidence type="ECO:0000313" key="6">
    <source>
        <dbReference type="Proteomes" id="UP000077384"/>
    </source>
</evidence>
<dbReference type="PATRIC" id="fig|1705578.3.peg.2274"/>
<evidence type="ECO:0000313" key="5">
    <source>
        <dbReference type="EMBL" id="OBR96896.1"/>
    </source>
</evidence>
<dbReference type="Proteomes" id="UP000077384">
    <property type="component" value="Unassembled WGS sequence"/>
</dbReference>
<reference evidence="5 7" key="2">
    <citation type="journal article" date="2016" name="Front. Microbiol.">
        <title>Industrial Acetogenic Biocatalysts: A Comparative Metabolic and Genomic Analysis.</title>
        <authorList>
            <person name="Bengelsdorf F."/>
            <person name="Poehlein A."/>
            <person name="Sonja S."/>
            <person name="Erz C."/>
            <person name="Hummel T."/>
            <person name="Hoffmeister S."/>
            <person name="Daniel R."/>
            <person name="Durre P."/>
        </authorList>
    </citation>
    <scope>NUCLEOTIDE SEQUENCE [LARGE SCALE GENOMIC DNA]</scope>
    <source>
        <strain evidence="5 7">PTA-10522</strain>
    </source>
</reference>
<dbReference type="EMBL" id="LITQ01000029">
    <property type="protein sequence ID" value="OAA90862.1"/>
    <property type="molecule type" value="Genomic_DNA"/>
</dbReference>
<gene>
    <name evidence="4" type="primary">gerBA_5</name>
    <name evidence="5" type="synonym">gerBA_2</name>
    <name evidence="5" type="ORF">CLCOS_07400</name>
    <name evidence="4" type="ORF">WX73_02012</name>
</gene>
<sequence length="558" mass="61938">MNNFNHIKHTKSVFNCSKGGFITSILKYFHNSKKSKIKKQDQKTEKKLPPQIKLSLDLASNIEIIKKVLGFSSDITVRQFTITPNAEIKAAVIFIKGLAEKELINEQVIGALMLNDRFNGYKNTNEFFQTIKEYGLPNTYVNEESDINNIVTELIDGNTILLLDKIDKVLIVGSSGWKDRSISEPSSENSVRGPKDCFTENIENNTALIRRHIKSSDLRIESFKIGTKTKTTVLIAYLKGIAREEIINEVRERLGRIEIDGILESGYIEELIEDTPSSMFPQIEHSERPDKISSAILEGRVAILVDTTPYVLIVPTIFVQFIQSVDDYYQRFPVGSFARFIRVMAYFISVLLPSLYIALTSFHQEMIPTTLALSIAASREGVPFPSIGEAFMMEITFEILMEAGLRLPKQAGQAVSIVGGLVIGQAAVQAGIVSQAMVIVVALTGISSFAIPAFNASSSGRLLRFPLMIVASILGLPGILAGVSIILIHLNSLHSFGVNYMEPFISADKSKLEDTILRNPFWKINRLPGYIARKSIVRESSNMKPGPKANSTKKDNNS</sequence>
<keyword evidence="2 3" id="KW-0472">Membrane</keyword>
<name>A0A162L442_9CLOT</name>
<evidence type="ECO:0000256" key="3">
    <source>
        <dbReference type="SAM" id="Phobius"/>
    </source>
</evidence>
<feature type="transmembrane region" description="Helical" evidence="3">
    <location>
        <begin position="301"/>
        <end position="323"/>
    </location>
</feature>
<dbReference type="Pfam" id="PF03323">
    <property type="entry name" value="GerA"/>
    <property type="match status" value="1"/>
</dbReference>
<evidence type="ECO:0000256" key="1">
    <source>
        <dbReference type="ARBA" id="ARBA00005278"/>
    </source>
</evidence>
<comment type="similarity">
    <text evidence="1">Belongs to the GerABKA family.</text>
</comment>
<comment type="caution">
    <text evidence="4">The sequence shown here is derived from an EMBL/GenBank/DDBJ whole genome shotgun (WGS) entry which is preliminary data.</text>
</comment>
<dbReference type="PIRSF" id="PIRSF005690">
    <property type="entry name" value="GerBA"/>
    <property type="match status" value="1"/>
</dbReference>
<dbReference type="AlphaFoldDB" id="A0A162L442"/>
<dbReference type="Proteomes" id="UP000093694">
    <property type="component" value="Unassembled WGS sequence"/>
</dbReference>
<dbReference type="PANTHER" id="PTHR22550">
    <property type="entry name" value="SPORE GERMINATION PROTEIN"/>
    <property type="match status" value="1"/>
</dbReference>
<evidence type="ECO:0000313" key="4">
    <source>
        <dbReference type="EMBL" id="OAA90862.1"/>
    </source>
</evidence>
<dbReference type="InterPro" id="IPR004995">
    <property type="entry name" value="Spore_Ger"/>
</dbReference>
<dbReference type="GO" id="GO:0009847">
    <property type="term" value="P:spore germination"/>
    <property type="evidence" value="ECO:0007669"/>
    <property type="project" value="InterPro"/>
</dbReference>
<proteinExistence type="inferred from homology"/>